<dbReference type="RefSeq" id="WP_191250979.1">
    <property type="nucleotide sequence ID" value="NZ_BNCI01000001.1"/>
</dbReference>
<accession>A0A919E707</accession>
<evidence type="ECO:0000313" key="1">
    <source>
        <dbReference type="EMBL" id="GHF19508.1"/>
    </source>
</evidence>
<dbReference type="AlphaFoldDB" id="A0A919E707"/>
<protein>
    <submittedName>
        <fullName evidence="1">Uncharacterized protein</fullName>
    </submittedName>
</protein>
<dbReference type="Proteomes" id="UP000630923">
    <property type="component" value="Unassembled WGS sequence"/>
</dbReference>
<proteinExistence type="predicted"/>
<dbReference type="EMBL" id="BNCI01000001">
    <property type="protein sequence ID" value="GHF19508.1"/>
    <property type="molecule type" value="Genomic_DNA"/>
</dbReference>
<organism evidence="1 2">
    <name type="scientific">Kordiimonas sediminis</name>
    <dbReference type="NCBI Taxonomy" id="1735581"/>
    <lineage>
        <taxon>Bacteria</taxon>
        <taxon>Pseudomonadati</taxon>
        <taxon>Pseudomonadota</taxon>
        <taxon>Alphaproteobacteria</taxon>
        <taxon>Kordiimonadales</taxon>
        <taxon>Kordiimonadaceae</taxon>
        <taxon>Kordiimonas</taxon>
    </lineage>
</organism>
<gene>
    <name evidence="1" type="ORF">GCM10017044_12720</name>
</gene>
<sequence length="187" mass="20884">MLSLLKKAFKPTDLGPNAQKFLRYWHKVGGNAAGFDVASLQYQSIKALHPYMFSIVPDGSGGLHMRDVGEALQKRDELRLPDDFLQVFVRAEQQQVAARYDVCEDYTCGVAGTIARRPTGGRPVIFRSFLSLPILNDDRTLAYFINIDDDPKQRSLKYAGIELPYLSSGLTAVLEYEFLDIGHGAPE</sequence>
<comment type="caution">
    <text evidence="1">The sequence shown here is derived from an EMBL/GenBank/DDBJ whole genome shotgun (WGS) entry which is preliminary data.</text>
</comment>
<evidence type="ECO:0000313" key="2">
    <source>
        <dbReference type="Proteomes" id="UP000630923"/>
    </source>
</evidence>
<reference evidence="1" key="2">
    <citation type="submission" date="2020-09" db="EMBL/GenBank/DDBJ databases">
        <authorList>
            <person name="Sun Q."/>
            <person name="Kim S."/>
        </authorList>
    </citation>
    <scope>NUCLEOTIDE SEQUENCE</scope>
    <source>
        <strain evidence="1">KCTC 42590</strain>
    </source>
</reference>
<keyword evidence="2" id="KW-1185">Reference proteome</keyword>
<name>A0A919E707_9PROT</name>
<reference evidence="1" key="1">
    <citation type="journal article" date="2014" name="Int. J. Syst. Evol. Microbiol.">
        <title>Complete genome sequence of Corynebacterium casei LMG S-19264T (=DSM 44701T), isolated from a smear-ripened cheese.</title>
        <authorList>
            <consortium name="US DOE Joint Genome Institute (JGI-PGF)"/>
            <person name="Walter F."/>
            <person name="Albersmeier A."/>
            <person name="Kalinowski J."/>
            <person name="Ruckert C."/>
        </authorList>
    </citation>
    <scope>NUCLEOTIDE SEQUENCE</scope>
    <source>
        <strain evidence="1">KCTC 42590</strain>
    </source>
</reference>